<reference evidence="4 5" key="1">
    <citation type="submission" date="2023-01" db="EMBL/GenBank/DDBJ databases">
        <title>Analysis of 21 Apiospora genomes using comparative genomics revels a genus with tremendous synthesis potential of carbohydrate active enzymes and secondary metabolites.</title>
        <authorList>
            <person name="Sorensen T."/>
        </authorList>
    </citation>
    <scope>NUCLEOTIDE SEQUENCE [LARGE SCALE GENOMIC DNA]</scope>
    <source>
        <strain evidence="4 5">CBS 20057</strain>
    </source>
</reference>
<feature type="domain" description="Carrier" evidence="3">
    <location>
        <begin position="230"/>
        <end position="307"/>
    </location>
</feature>
<dbReference type="Proteomes" id="UP001396898">
    <property type="component" value="Unassembled WGS sequence"/>
</dbReference>
<evidence type="ECO:0000256" key="2">
    <source>
        <dbReference type="ARBA" id="ARBA00022553"/>
    </source>
</evidence>
<evidence type="ECO:0000256" key="1">
    <source>
        <dbReference type="ARBA" id="ARBA00022450"/>
    </source>
</evidence>
<evidence type="ECO:0000313" key="5">
    <source>
        <dbReference type="Proteomes" id="UP001396898"/>
    </source>
</evidence>
<accession>A0ABR1R1Z5</accession>
<name>A0ABR1R1Z5_9PEZI</name>
<dbReference type="Gene3D" id="1.10.1200.10">
    <property type="entry name" value="ACP-like"/>
    <property type="match status" value="1"/>
</dbReference>
<dbReference type="InterPro" id="IPR036736">
    <property type="entry name" value="ACP-like_sf"/>
</dbReference>
<organism evidence="4 5">
    <name type="scientific">Apiospora marii</name>
    <dbReference type="NCBI Taxonomy" id="335849"/>
    <lineage>
        <taxon>Eukaryota</taxon>
        <taxon>Fungi</taxon>
        <taxon>Dikarya</taxon>
        <taxon>Ascomycota</taxon>
        <taxon>Pezizomycotina</taxon>
        <taxon>Sordariomycetes</taxon>
        <taxon>Xylariomycetidae</taxon>
        <taxon>Amphisphaeriales</taxon>
        <taxon>Apiosporaceae</taxon>
        <taxon>Apiospora</taxon>
    </lineage>
</organism>
<sequence length="499" mass="55508">MNGLRFNCPSIPVELATEVEHSRAIGNNFVPNHMRNSVYFHHAVQRLSSKYAECVWLEAEFDSTVTNMANPALHPTVAESTVTKTRSKNARARERYQSLVSGHKIAQTAAICPATVEVEMVIEARMSLRPDFKRGRLGPKILGMHSLVPAAGSNDHLLREWDWKILSNASMETSKDMVHVTGEVVLSSPGNPQDELEFSRSATKESTGRVEKKYQGDTWLDAKLSDCFSQRSDELVFKLRLILADLFGLETDNSEGEAELADLGIDSLVGLELASAISTALKCHAPSKTLVEVVAFGDLVQCVQQELGIETGNSSGTDASELNGQNDDGKAEGTYPFRIPSCAVLRMFAEIKLQTHGVIRHYKWIRYMEKAMPAQRRIPFLQRLIGYLYDMLEKEAGLVERHDGHMRRTSVQAPLASSADILELLLREYPDHHTPHKVIHFAGSSLAQVLSDDMNGIQGIFGSDEGRTLAFGLYGDSPLNLISYKQVEEFFRRLVPKLP</sequence>
<dbReference type="PROSITE" id="PS50075">
    <property type="entry name" value="CARRIER"/>
    <property type="match status" value="1"/>
</dbReference>
<evidence type="ECO:0000259" key="3">
    <source>
        <dbReference type="PROSITE" id="PS50075"/>
    </source>
</evidence>
<dbReference type="Pfam" id="PF00550">
    <property type="entry name" value="PP-binding"/>
    <property type="match status" value="1"/>
</dbReference>
<protein>
    <recommendedName>
        <fullName evidence="3">Carrier domain-containing protein</fullName>
    </recommendedName>
</protein>
<comment type="caution">
    <text evidence="4">The sequence shown here is derived from an EMBL/GenBank/DDBJ whole genome shotgun (WGS) entry which is preliminary data.</text>
</comment>
<dbReference type="InterPro" id="IPR006162">
    <property type="entry name" value="Ppantetheine_attach_site"/>
</dbReference>
<dbReference type="SUPFAM" id="SSF47336">
    <property type="entry name" value="ACP-like"/>
    <property type="match status" value="1"/>
</dbReference>
<gene>
    <name evidence="4" type="ORF">PG991_015306</name>
</gene>
<keyword evidence="2" id="KW-0597">Phosphoprotein</keyword>
<dbReference type="InterPro" id="IPR009081">
    <property type="entry name" value="PP-bd_ACP"/>
</dbReference>
<keyword evidence="1" id="KW-0596">Phosphopantetheine</keyword>
<evidence type="ECO:0000313" key="4">
    <source>
        <dbReference type="EMBL" id="KAK7995839.1"/>
    </source>
</evidence>
<keyword evidence="5" id="KW-1185">Reference proteome</keyword>
<dbReference type="PROSITE" id="PS00012">
    <property type="entry name" value="PHOSPHOPANTETHEINE"/>
    <property type="match status" value="1"/>
</dbReference>
<dbReference type="EMBL" id="JAQQWI010000022">
    <property type="protein sequence ID" value="KAK7995839.1"/>
    <property type="molecule type" value="Genomic_DNA"/>
</dbReference>
<proteinExistence type="predicted"/>